<organism evidence="1">
    <name type="scientific">marine sediment metagenome</name>
    <dbReference type="NCBI Taxonomy" id="412755"/>
    <lineage>
        <taxon>unclassified sequences</taxon>
        <taxon>metagenomes</taxon>
        <taxon>ecological metagenomes</taxon>
    </lineage>
</organism>
<name>A0A0F9C9L6_9ZZZZ</name>
<comment type="caution">
    <text evidence="1">The sequence shown here is derived from an EMBL/GenBank/DDBJ whole genome shotgun (WGS) entry which is preliminary data.</text>
</comment>
<evidence type="ECO:0000313" key="1">
    <source>
        <dbReference type="EMBL" id="KKL23017.1"/>
    </source>
</evidence>
<proteinExistence type="predicted"/>
<sequence length="61" mass="7144">MDKQEYEVKSTLVKRVTVLHRVFAESKAEAISLVMQDRGERISRDEKVVEKLSHTTKKRKT</sequence>
<dbReference type="AlphaFoldDB" id="A0A0F9C9L6"/>
<accession>A0A0F9C9L6</accession>
<gene>
    <name evidence="1" type="ORF">LCGC14_2429570</name>
</gene>
<dbReference type="EMBL" id="LAZR01037129">
    <property type="protein sequence ID" value="KKL23017.1"/>
    <property type="molecule type" value="Genomic_DNA"/>
</dbReference>
<reference evidence="1" key="1">
    <citation type="journal article" date="2015" name="Nature">
        <title>Complex archaea that bridge the gap between prokaryotes and eukaryotes.</title>
        <authorList>
            <person name="Spang A."/>
            <person name="Saw J.H."/>
            <person name="Jorgensen S.L."/>
            <person name="Zaremba-Niedzwiedzka K."/>
            <person name="Martijn J."/>
            <person name="Lind A.E."/>
            <person name="van Eijk R."/>
            <person name="Schleper C."/>
            <person name="Guy L."/>
            <person name="Ettema T.J."/>
        </authorList>
    </citation>
    <scope>NUCLEOTIDE SEQUENCE</scope>
</reference>
<protein>
    <submittedName>
        <fullName evidence="1">Uncharacterized protein</fullName>
    </submittedName>
</protein>